<keyword evidence="1" id="KW-0812">Transmembrane</keyword>
<dbReference type="NCBIfam" id="TIGR02532">
    <property type="entry name" value="IV_pilin_GFxxxE"/>
    <property type="match status" value="1"/>
</dbReference>
<evidence type="ECO:0000313" key="2">
    <source>
        <dbReference type="EMBL" id="PTL54756.1"/>
    </source>
</evidence>
<sequence>MRLRDEEAGFTLVEVLVAAALLLVGMLATLSMLDMAQAVTTTSKTREQAVSLQREIIEAVRAVPYDQLTPGGVGPAVRASGSLTDSNLGSGGWTIRRRGATYTVAVGVCAVDDARDGTGTHDGGQFCATGAGTTSSATCGTLLGISGAISGTPAAATAGAAVGDCGIDLNLDGQVDNLTEASVGLCLLICPGAGTDAMPSDYKRVVVLVRWATGGGSRYALQATTIANPGMAAAPSVTALNAAGSVPVTSATSLGFNATTSSAAASAAWYIDGTAKGNAAGAGTAWTFTWPLGTVSSGSTPNADEVLDGTYLVGAKSFDKFGQFSTARQLTVTVNRRAPYAPRQLDAGRNGAVVDLEWRPNAERDVEGYRVYRRPAVGAPVLVCGPVTTTTCQDTAPPALPTLSYYVAALDRTTGGAVREGAASADAVVVTGNRAPNPPTGLTLSVSAGNRVLSWTAPAVADPDLGDSIAYYRIYRDGALVADRYDRTATGTELTYTDTQSGGVAHSYRITAVDQYMAESTIVGPVSG</sequence>
<feature type="transmembrane region" description="Helical" evidence="1">
    <location>
        <begin position="12"/>
        <end position="33"/>
    </location>
</feature>
<keyword evidence="3" id="KW-1185">Reference proteome</keyword>
<dbReference type="InterPro" id="IPR013783">
    <property type="entry name" value="Ig-like_fold"/>
</dbReference>
<protein>
    <recommendedName>
        <fullName evidence="4">Prepilin-type N-terminal cleavage/methylation domain-containing protein</fullName>
    </recommendedName>
</protein>
<evidence type="ECO:0000256" key="1">
    <source>
        <dbReference type="SAM" id="Phobius"/>
    </source>
</evidence>
<dbReference type="GO" id="GO:0005975">
    <property type="term" value="P:carbohydrate metabolic process"/>
    <property type="evidence" value="ECO:0007669"/>
    <property type="project" value="UniProtKB-ARBA"/>
</dbReference>
<keyword evidence="1" id="KW-0472">Membrane</keyword>
<proteinExistence type="predicted"/>
<dbReference type="RefSeq" id="WP_107570856.1">
    <property type="nucleotide sequence ID" value="NZ_PYYB01000004.1"/>
</dbReference>
<comment type="caution">
    <text evidence="2">The sequence shown here is derived from an EMBL/GenBank/DDBJ whole genome shotgun (WGS) entry which is preliminary data.</text>
</comment>
<dbReference type="PROSITE" id="PS00409">
    <property type="entry name" value="PROKAR_NTER_METHYL"/>
    <property type="match status" value="1"/>
</dbReference>
<name>A0A2T4UC22_9ACTN</name>
<dbReference type="InterPro" id="IPR012902">
    <property type="entry name" value="N_methyl_site"/>
</dbReference>
<accession>A0A2T4UC22</accession>
<dbReference type="Pfam" id="PF07963">
    <property type="entry name" value="N_methyl"/>
    <property type="match status" value="1"/>
</dbReference>
<keyword evidence="1" id="KW-1133">Transmembrane helix</keyword>
<dbReference type="OrthoDB" id="39703at2"/>
<gene>
    <name evidence="2" type="ORF">C7Y72_19365</name>
</gene>
<reference evidence="2 3" key="1">
    <citation type="submission" date="2018-03" db="EMBL/GenBank/DDBJ databases">
        <title>Aquarubrobacter algicola gen. nov., sp. nov., a novel actinobacterium isolated from shallow eutrophic lake during the end of cyanobacterial harmful algal blooms.</title>
        <authorList>
            <person name="Chun S.J."/>
        </authorList>
    </citation>
    <scope>NUCLEOTIDE SEQUENCE [LARGE SCALE GENOMIC DNA]</scope>
    <source>
        <strain evidence="2 3">Seoho-28</strain>
    </source>
</reference>
<dbReference type="InterPro" id="IPR036116">
    <property type="entry name" value="FN3_sf"/>
</dbReference>
<organism evidence="2 3">
    <name type="scientific">Paraconexibacter algicola</name>
    <dbReference type="NCBI Taxonomy" id="2133960"/>
    <lineage>
        <taxon>Bacteria</taxon>
        <taxon>Bacillati</taxon>
        <taxon>Actinomycetota</taxon>
        <taxon>Thermoleophilia</taxon>
        <taxon>Solirubrobacterales</taxon>
        <taxon>Paraconexibacteraceae</taxon>
        <taxon>Paraconexibacter</taxon>
    </lineage>
</organism>
<evidence type="ECO:0008006" key="4">
    <source>
        <dbReference type="Google" id="ProtNLM"/>
    </source>
</evidence>
<dbReference type="SUPFAM" id="SSF49265">
    <property type="entry name" value="Fibronectin type III"/>
    <property type="match status" value="1"/>
</dbReference>
<dbReference type="Gene3D" id="2.60.40.10">
    <property type="entry name" value="Immunoglobulins"/>
    <property type="match status" value="3"/>
</dbReference>
<dbReference type="AlphaFoldDB" id="A0A2T4UC22"/>
<dbReference type="EMBL" id="PYYB01000004">
    <property type="protein sequence ID" value="PTL54756.1"/>
    <property type="molecule type" value="Genomic_DNA"/>
</dbReference>
<dbReference type="Proteomes" id="UP000240739">
    <property type="component" value="Unassembled WGS sequence"/>
</dbReference>
<evidence type="ECO:0000313" key="3">
    <source>
        <dbReference type="Proteomes" id="UP000240739"/>
    </source>
</evidence>